<name>A0AAD9WR78_9ROSI</name>
<feature type="non-terminal residue" evidence="3">
    <location>
        <position position="234"/>
    </location>
</feature>
<dbReference type="AlphaFoldDB" id="A0AAD9WR78"/>
<dbReference type="Proteomes" id="UP001280121">
    <property type="component" value="Unassembled WGS sequence"/>
</dbReference>
<dbReference type="Pfam" id="PF23247">
    <property type="entry name" value="LRR_RPS2"/>
    <property type="match status" value="1"/>
</dbReference>
<keyword evidence="4" id="KW-1185">Reference proteome</keyword>
<keyword evidence="1" id="KW-0611">Plant defense</keyword>
<gene>
    <name evidence="3" type="ORF">Ddye_028474</name>
</gene>
<sequence length="234" mass="26917">MINLVFPLCLLRFRHLHELYLEYNSYKEIFLYEEDETHVGIVSKLDSVLQKLESLIVEDCVNLIQIVPSSASFQNLTFLKVCGCDGLKNLMTSSTAKSLVQLKEMAITFCKSMIEVVAKEGDVIEDDITFSKLRTLTLGYLPRLSFFCSENYTLELPSLEKLNIFSCTELKFFSSGDLTIPMLQKVTLNGRYLTLEGDLKTTIQKYLRYMHVYMEHKRNATTFVKMVLTTPVKN</sequence>
<comment type="caution">
    <text evidence="3">The sequence shown here is derived from an EMBL/GenBank/DDBJ whole genome shotgun (WGS) entry which is preliminary data.</text>
</comment>
<proteinExistence type="predicted"/>
<dbReference type="SUPFAM" id="SSF52047">
    <property type="entry name" value="RNI-like"/>
    <property type="match status" value="1"/>
</dbReference>
<evidence type="ECO:0000259" key="2">
    <source>
        <dbReference type="Pfam" id="PF23247"/>
    </source>
</evidence>
<dbReference type="PANTHER" id="PTHR33463">
    <property type="entry name" value="NB-ARC DOMAIN-CONTAINING PROTEIN-RELATED"/>
    <property type="match status" value="1"/>
</dbReference>
<accession>A0AAD9WR78</accession>
<reference evidence="3" key="1">
    <citation type="journal article" date="2023" name="Plant J.">
        <title>Genome sequences and population genomics provide insights into the demographic history, inbreeding, and mutation load of two 'living fossil' tree species of Dipteronia.</title>
        <authorList>
            <person name="Feng Y."/>
            <person name="Comes H.P."/>
            <person name="Chen J."/>
            <person name="Zhu S."/>
            <person name="Lu R."/>
            <person name="Zhang X."/>
            <person name="Li P."/>
            <person name="Qiu J."/>
            <person name="Olsen K.M."/>
            <person name="Qiu Y."/>
        </authorList>
    </citation>
    <scope>NUCLEOTIDE SEQUENCE</scope>
    <source>
        <tissue evidence="3">Leaf</tissue>
    </source>
</reference>
<evidence type="ECO:0000313" key="3">
    <source>
        <dbReference type="EMBL" id="KAK2640679.1"/>
    </source>
</evidence>
<evidence type="ECO:0000313" key="4">
    <source>
        <dbReference type="Proteomes" id="UP001280121"/>
    </source>
</evidence>
<dbReference type="InterPro" id="IPR057135">
    <property type="entry name" value="At4g27190-like_LRR"/>
</dbReference>
<dbReference type="EMBL" id="JANJYI010000008">
    <property type="protein sequence ID" value="KAK2640679.1"/>
    <property type="molecule type" value="Genomic_DNA"/>
</dbReference>
<protein>
    <recommendedName>
        <fullName evidence="2">Disease resistance protein At4g27190-like leucine-rich repeats domain-containing protein</fullName>
    </recommendedName>
</protein>
<dbReference type="Gene3D" id="3.80.10.10">
    <property type="entry name" value="Ribonuclease Inhibitor"/>
    <property type="match status" value="1"/>
</dbReference>
<evidence type="ECO:0000256" key="1">
    <source>
        <dbReference type="ARBA" id="ARBA00022821"/>
    </source>
</evidence>
<feature type="domain" description="Disease resistance protein At4g27190-like leucine-rich repeats" evidence="2">
    <location>
        <begin position="71"/>
        <end position="171"/>
    </location>
</feature>
<dbReference type="InterPro" id="IPR050905">
    <property type="entry name" value="Plant_NBS-LRR"/>
</dbReference>
<dbReference type="InterPro" id="IPR032675">
    <property type="entry name" value="LRR_dom_sf"/>
</dbReference>
<organism evidence="3 4">
    <name type="scientific">Dipteronia dyeriana</name>
    <dbReference type="NCBI Taxonomy" id="168575"/>
    <lineage>
        <taxon>Eukaryota</taxon>
        <taxon>Viridiplantae</taxon>
        <taxon>Streptophyta</taxon>
        <taxon>Embryophyta</taxon>
        <taxon>Tracheophyta</taxon>
        <taxon>Spermatophyta</taxon>
        <taxon>Magnoliopsida</taxon>
        <taxon>eudicotyledons</taxon>
        <taxon>Gunneridae</taxon>
        <taxon>Pentapetalae</taxon>
        <taxon>rosids</taxon>
        <taxon>malvids</taxon>
        <taxon>Sapindales</taxon>
        <taxon>Sapindaceae</taxon>
        <taxon>Hippocastanoideae</taxon>
        <taxon>Acereae</taxon>
        <taxon>Dipteronia</taxon>
    </lineage>
</organism>
<dbReference type="PANTHER" id="PTHR33463:SF136">
    <property type="entry name" value="NB-ARC DOMAIN-CONTAINING PROTEIN"/>
    <property type="match status" value="1"/>
</dbReference>